<keyword evidence="4" id="KW-1185">Reference proteome</keyword>
<dbReference type="InterPro" id="IPR004345">
    <property type="entry name" value="TB2_DP1_HVA22"/>
</dbReference>
<evidence type="ECO:0000313" key="4">
    <source>
        <dbReference type="Proteomes" id="UP001174934"/>
    </source>
</evidence>
<feature type="region of interest" description="Disordered" evidence="2">
    <location>
        <begin position="212"/>
        <end position="231"/>
    </location>
</feature>
<comment type="subcellular location">
    <subcellularLocation>
        <location evidence="1">Membrane</location>
        <topology evidence="1">Multi-pass membrane protein</topology>
    </subcellularLocation>
</comment>
<name>A0AA39WHU1_9PEZI</name>
<dbReference type="PANTHER" id="PTHR12300:SF177">
    <property type="entry name" value="PROTEIN YOP1"/>
    <property type="match status" value="1"/>
</dbReference>
<feature type="compositionally biased region" description="Low complexity" evidence="2">
    <location>
        <begin position="348"/>
        <end position="360"/>
    </location>
</feature>
<accession>A0AA39WHU1</accession>
<evidence type="ECO:0000313" key="3">
    <source>
        <dbReference type="EMBL" id="KAK0615670.1"/>
    </source>
</evidence>
<feature type="non-terminal residue" evidence="3">
    <location>
        <position position="1"/>
    </location>
</feature>
<evidence type="ECO:0000256" key="1">
    <source>
        <dbReference type="RuleBase" id="RU362006"/>
    </source>
</evidence>
<feature type="transmembrane region" description="Helical" evidence="1">
    <location>
        <begin position="34"/>
        <end position="50"/>
    </location>
</feature>
<feature type="region of interest" description="Disordered" evidence="2">
    <location>
        <begin position="138"/>
        <end position="160"/>
    </location>
</feature>
<feature type="transmembrane region" description="Helical" evidence="1">
    <location>
        <begin position="57"/>
        <end position="77"/>
    </location>
</feature>
<organism evidence="3 4">
    <name type="scientific">Bombardia bombarda</name>
    <dbReference type="NCBI Taxonomy" id="252184"/>
    <lineage>
        <taxon>Eukaryota</taxon>
        <taxon>Fungi</taxon>
        <taxon>Dikarya</taxon>
        <taxon>Ascomycota</taxon>
        <taxon>Pezizomycotina</taxon>
        <taxon>Sordariomycetes</taxon>
        <taxon>Sordariomycetidae</taxon>
        <taxon>Sordariales</taxon>
        <taxon>Lasiosphaeriaceae</taxon>
        <taxon>Bombardia</taxon>
    </lineage>
</organism>
<feature type="compositionally biased region" description="Basic and acidic residues" evidence="2">
    <location>
        <begin position="318"/>
        <end position="329"/>
    </location>
</feature>
<reference evidence="3" key="1">
    <citation type="submission" date="2023-06" db="EMBL/GenBank/DDBJ databases">
        <title>Genome-scale phylogeny and comparative genomics of the fungal order Sordariales.</title>
        <authorList>
            <consortium name="Lawrence Berkeley National Laboratory"/>
            <person name="Hensen N."/>
            <person name="Bonometti L."/>
            <person name="Westerberg I."/>
            <person name="Brannstrom I.O."/>
            <person name="Guillou S."/>
            <person name="Cros-Aarteil S."/>
            <person name="Calhoun S."/>
            <person name="Haridas S."/>
            <person name="Kuo A."/>
            <person name="Mondo S."/>
            <person name="Pangilinan J."/>
            <person name="Riley R."/>
            <person name="LaButti K."/>
            <person name="Andreopoulos B."/>
            <person name="Lipzen A."/>
            <person name="Chen C."/>
            <person name="Yanf M."/>
            <person name="Daum C."/>
            <person name="Ng V."/>
            <person name="Clum A."/>
            <person name="Steindorff A."/>
            <person name="Ohm R."/>
            <person name="Martin F."/>
            <person name="Silar P."/>
            <person name="Natvig D."/>
            <person name="Lalanne C."/>
            <person name="Gautier V."/>
            <person name="Ament-velasquez S.L."/>
            <person name="Kruys A."/>
            <person name="Hutchinson M.I."/>
            <person name="Powell A.J."/>
            <person name="Barry K."/>
            <person name="Miller A.N."/>
            <person name="Grigoriev I.V."/>
            <person name="Debuchy R."/>
            <person name="Gladieux P."/>
            <person name="Thoren M.H."/>
            <person name="Johannesson H."/>
        </authorList>
    </citation>
    <scope>NUCLEOTIDE SEQUENCE</scope>
    <source>
        <strain evidence="3">SMH3391-2</strain>
    </source>
</reference>
<comment type="similarity">
    <text evidence="1">Belongs to the DP1 family.</text>
</comment>
<protein>
    <recommendedName>
        <fullName evidence="1">Protein YOP1</fullName>
    </recommendedName>
</protein>
<keyword evidence="1" id="KW-0472">Membrane</keyword>
<feature type="compositionally biased region" description="Low complexity" evidence="2">
    <location>
        <begin position="300"/>
        <end position="314"/>
    </location>
</feature>
<dbReference type="GO" id="GO:0016020">
    <property type="term" value="C:membrane"/>
    <property type="evidence" value="ECO:0007669"/>
    <property type="project" value="UniProtKB-SubCell"/>
</dbReference>
<dbReference type="PANTHER" id="PTHR12300">
    <property type="entry name" value="HVA22-LIKE PROTEINS"/>
    <property type="match status" value="1"/>
</dbReference>
<keyword evidence="1" id="KW-1133">Transmembrane helix</keyword>
<comment type="caution">
    <text evidence="1">Lacks conserved residue(s) required for the propagation of feature annotation.</text>
</comment>
<comment type="caution">
    <text evidence="3">The sequence shown here is derived from an EMBL/GenBank/DDBJ whole genome shotgun (WGS) entry which is preliminary data.</text>
</comment>
<dbReference type="EMBL" id="JAULSR010000006">
    <property type="protein sequence ID" value="KAK0615670.1"/>
    <property type="molecule type" value="Genomic_DNA"/>
</dbReference>
<proteinExistence type="inferred from homology"/>
<evidence type="ECO:0000256" key="2">
    <source>
        <dbReference type="SAM" id="MobiDB-lite"/>
    </source>
</evidence>
<dbReference type="AlphaFoldDB" id="A0AA39WHU1"/>
<keyword evidence="1" id="KW-0812">Transmembrane</keyword>
<sequence length="367" mass="38929">MFDIFAKLLSSIASFLFPLFASYKALKTSDPAQLTPWLMYWVVLACALLVESWTEWILVWIPFYAYIRLLFLLYLVLPQTQGARIIYQTHVHPWLEDNEGAIEDFIASAHERLRAAGIAYLKHAIELLKTNVLGMPPTPESSSASSASASYPSDPNAPPQSYTQTLLARFSLPAARWAGAGNLNAAAAAAGGGGSDFYNLLASAVSAATAATSATRGTAAPTDDNSSTKTLIPDSIRGATARRSFIAAQRERLAYVLSALDREATQLERDEAERLARAASISLDGAAAASGNNLSSLGGGLSSRSLSQGSIPGSLAKSRSEQDFEKLEAESGAEEDMEGSGGVRRRTPAATAASTSAGGSWMPWGWG</sequence>
<gene>
    <name evidence="3" type="ORF">B0T17DRAFT_471774</name>
</gene>
<dbReference type="Proteomes" id="UP001174934">
    <property type="component" value="Unassembled WGS sequence"/>
</dbReference>
<dbReference type="Pfam" id="PF03134">
    <property type="entry name" value="TB2_DP1_HVA22"/>
    <property type="match status" value="1"/>
</dbReference>
<feature type="compositionally biased region" description="Low complexity" evidence="2">
    <location>
        <begin position="212"/>
        <end position="222"/>
    </location>
</feature>
<feature type="region of interest" description="Disordered" evidence="2">
    <location>
        <begin position="300"/>
        <end position="367"/>
    </location>
</feature>
<feature type="compositionally biased region" description="Low complexity" evidence="2">
    <location>
        <begin position="140"/>
        <end position="154"/>
    </location>
</feature>